<dbReference type="SMART" id="SM01208">
    <property type="entry name" value="G5"/>
    <property type="match status" value="1"/>
</dbReference>
<dbReference type="InterPro" id="IPR052913">
    <property type="entry name" value="Glycopeptide_resist_protein"/>
</dbReference>
<gene>
    <name evidence="4" type="ORF">HMPREF9628_00937</name>
</gene>
<dbReference type="PANTHER" id="PTHR35788:SF1">
    <property type="entry name" value="EXPORTED PROTEIN"/>
    <property type="match status" value="1"/>
</dbReference>
<feature type="transmembrane region" description="Helical" evidence="2">
    <location>
        <begin position="7"/>
        <end position="29"/>
    </location>
</feature>
<reference evidence="4 5" key="1">
    <citation type="submission" date="2011-08" db="EMBL/GenBank/DDBJ databases">
        <title>The Genome Sequence of Eubacteriaceae bacterium CM5.</title>
        <authorList>
            <consortium name="The Broad Institute Genome Sequencing Platform"/>
            <person name="Earl A."/>
            <person name="Ward D."/>
            <person name="Feldgarden M."/>
            <person name="Gevers D."/>
            <person name="Sizova M."/>
            <person name="Hazen A."/>
            <person name="Epstein S."/>
            <person name="Young S.K."/>
            <person name="Zeng Q."/>
            <person name="Gargeya S."/>
            <person name="Fitzgerald M."/>
            <person name="Haas B."/>
            <person name="Abouelleil A."/>
            <person name="Alvarado L."/>
            <person name="Arachchi H.M."/>
            <person name="Berlin A."/>
            <person name="Brown A."/>
            <person name="Chapman S.B."/>
            <person name="Chen Z."/>
            <person name="Dunbar C."/>
            <person name="Freedman E."/>
            <person name="Gearin G."/>
            <person name="Gellesch M."/>
            <person name="Goldberg J."/>
            <person name="Griggs A."/>
            <person name="Gujja S."/>
            <person name="Heiman D."/>
            <person name="Howarth C."/>
            <person name="Larson L."/>
            <person name="Lui A."/>
            <person name="MacDonald P.J.P."/>
            <person name="Montmayeur A."/>
            <person name="Murphy C."/>
            <person name="Neiman D."/>
            <person name="Pearson M."/>
            <person name="Priest M."/>
            <person name="Roberts A."/>
            <person name="Saif S."/>
            <person name="Shea T."/>
            <person name="Shenoy N."/>
            <person name="Sisk P."/>
            <person name="Stolte C."/>
            <person name="Sykes S."/>
            <person name="Wortman J."/>
            <person name="Nusbaum C."/>
            <person name="Birren B."/>
        </authorList>
    </citation>
    <scope>NUCLEOTIDE SEQUENCE [LARGE SCALE GENOMIC DNA]</scope>
    <source>
        <strain evidence="4 5">CM5</strain>
    </source>
</reference>
<evidence type="ECO:0000313" key="4">
    <source>
        <dbReference type="EMBL" id="EHL20126.1"/>
    </source>
</evidence>
<dbReference type="Proteomes" id="UP000003379">
    <property type="component" value="Unassembled WGS sequence"/>
</dbReference>
<dbReference type="InterPro" id="IPR022029">
    <property type="entry name" value="YoaR-like_PG-bd"/>
</dbReference>
<organism evidence="4 5">
    <name type="scientific">Peptoanaerobacter stomatis</name>
    <dbReference type="NCBI Taxonomy" id="796937"/>
    <lineage>
        <taxon>Bacteria</taxon>
        <taxon>Bacillati</taxon>
        <taxon>Bacillota</taxon>
        <taxon>Clostridia</taxon>
        <taxon>Peptostreptococcales</taxon>
        <taxon>Filifactoraceae</taxon>
        <taxon>Peptoanaerobacter</taxon>
    </lineage>
</organism>
<dbReference type="PANTHER" id="PTHR35788">
    <property type="entry name" value="EXPORTED PROTEIN-RELATED"/>
    <property type="match status" value="1"/>
</dbReference>
<sequence length="438" mass="49823">MKNKRPLLMIAISFIIIIISLIIFIFSLVNKDTIYENVYINKINVQGMTKSEAYDTISKNCDFGTLSLIYNNKKWQTDLKDAGFNYEVQDAVDKAIAIGRNQDTFKNIWKIINLAYFSDKEYINLDYTHNYKKIEEFCNKVGEELNSDPIEASISIENDKITITAGRDGKKLISTKIINELKEKIENDNEKDIDIKIPFDTKSPKLKYKELSQINGVISSFQTDYRTSGRSRAWNVELSASKIDNQLLMPGEEVSFLQKIGKITYSAGFRPAPVIVNNEYKNGIGGGVCQVSTTLYNALLEGNVEIKERSNHTFPAKYVPIGRDATVGDTSPDLKYKNNYLFPIFIKTYAQNGILTVKVYGDTTKAKKVQIYSERTSYIYPYTIYKKDSSLPKGTQIVESYGQLGQTSVTYKMEDDKKIIISKDRYSAKPKIIRVGTQ</sequence>
<dbReference type="EMBL" id="AFZG01000002">
    <property type="protein sequence ID" value="EHL20126.1"/>
    <property type="molecule type" value="Genomic_DNA"/>
</dbReference>
<comment type="caution">
    <text evidence="4">The sequence shown here is derived from an EMBL/GenBank/DDBJ whole genome shotgun (WGS) entry which is preliminary data.</text>
</comment>
<dbReference type="Pfam" id="PF12229">
    <property type="entry name" value="PG_binding_4"/>
    <property type="match status" value="1"/>
</dbReference>
<keyword evidence="2" id="KW-1133">Transmembrane helix</keyword>
<evidence type="ECO:0000313" key="5">
    <source>
        <dbReference type="Proteomes" id="UP000003379"/>
    </source>
</evidence>
<keyword evidence="2" id="KW-0812">Transmembrane</keyword>
<dbReference type="PATRIC" id="fig|796940.3.peg.205"/>
<keyword evidence="1" id="KW-0732">Signal</keyword>
<evidence type="ECO:0000259" key="3">
    <source>
        <dbReference type="SMART" id="SM01208"/>
    </source>
</evidence>
<feature type="domain" description="G5" evidence="3">
    <location>
        <begin position="367"/>
        <end position="438"/>
    </location>
</feature>
<proteinExistence type="predicted"/>
<dbReference type="InterPro" id="IPR007391">
    <property type="entry name" value="Vancomycin_resist_VanW"/>
</dbReference>
<dbReference type="HOGENOM" id="CLU_011572_2_1_9"/>
<dbReference type="AlphaFoldDB" id="G9XAB2"/>
<evidence type="ECO:0000256" key="2">
    <source>
        <dbReference type="SAM" id="Phobius"/>
    </source>
</evidence>
<dbReference type="Gene3D" id="2.20.230.10">
    <property type="entry name" value="Resuscitation-promoting factor rpfb"/>
    <property type="match status" value="1"/>
</dbReference>
<dbReference type="STRING" id="796937.HMPREF9630_01755"/>
<dbReference type="Pfam" id="PF07501">
    <property type="entry name" value="G5"/>
    <property type="match status" value="1"/>
</dbReference>
<dbReference type="InterPro" id="IPR011098">
    <property type="entry name" value="G5_dom"/>
</dbReference>
<keyword evidence="2" id="KW-0472">Membrane</keyword>
<evidence type="ECO:0000256" key="1">
    <source>
        <dbReference type="ARBA" id="ARBA00022729"/>
    </source>
</evidence>
<accession>G9XAB2</accession>
<dbReference type="Pfam" id="PF04294">
    <property type="entry name" value="VanW"/>
    <property type="match status" value="1"/>
</dbReference>
<protein>
    <recommendedName>
        <fullName evidence="3">G5 domain-containing protein</fullName>
    </recommendedName>
</protein>
<dbReference type="RefSeq" id="WP_009529026.1">
    <property type="nucleotide sequence ID" value="NZ_JH414601.1"/>
</dbReference>
<name>G9XAB2_9FIRM</name>